<evidence type="ECO:0000313" key="2">
    <source>
        <dbReference type="Proteomes" id="UP000028702"/>
    </source>
</evidence>
<sequence>MDPGMGAGVTGGGGGKAVLLSRAVTPGLSRGPCGILMQWLGQEKGADGNALLAPFFSLG</sequence>
<dbReference type="STRING" id="1333998.M2A_1325"/>
<dbReference type="Proteomes" id="UP000028702">
    <property type="component" value="Unassembled WGS sequence"/>
</dbReference>
<reference evidence="1 2" key="1">
    <citation type="submission" date="2014-07" db="EMBL/GenBank/DDBJ databases">
        <title>Tepidicaulis marinum gen. nov., sp. nov., a novel marine bacterium denitrifying nitrate to nitrous oxide strictly under microaerobic conditions.</title>
        <authorList>
            <person name="Takeuchi M."/>
            <person name="Yamagishi T."/>
            <person name="Kamagata Y."/>
            <person name="Oshima K."/>
            <person name="Hattori M."/>
            <person name="Katayama T."/>
            <person name="Hanada S."/>
            <person name="Tamaki H."/>
            <person name="Marumo K."/>
            <person name="Maeda H."/>
            <person name="Nedachi M."/>
            <person name="Iwasaki W."/>
            <person name="Suwa Y."/>
            <person name="Sakata S."/>
        </authorList>
    </citation>
    <scope>NUCLEOTIDE SEQUENCE [LARGE SCALE GENOMIC DNA]</scope>
    <source>
        <strain evidence="1 2">MA2</strain>
    </source>
</reference>
<comment type="caution">
    <text evidence="1">The sequence shown here is derived from an EMBL/GenBank/DDBJ whole genome shotgun (WGS) entry which is preliminary data.</text>
</comment>
<evidence type="ECO:0000313" key="1">
    <source>
        <dbReference type="EMBL" id="GAK44826.1"/>
    </source>
</evidence>
<dbReference type="AlphaFoldDB" id="A0A081B9V8"/>
<dbReference type="EMBL" id="BBIO01000005">
    <property type="protein sequence ID" value="GAK44826.1"/>
    <property type="molecule type" value="Genomic_DNA"/>
</dbReference>
<proteinExistence type="predicted"/>
<gene>
    <name evidence="1" type="ORF">M2A_1325</name>
</gene>
<name>A0A081B9V8_9HYPH</name>
<organism evidence="1 2">
    <name type="scientific">Tepidicaulis marinus</name>
    <dbReference type="NCBI Taxonomy" id="1333998"/>
    <lineage>
        <taxon>Bacteria</taxon>
        <taxon>Pseudomonadati</taxon>
        <taxon>Pseudomonadota</taxon>
        <taxon>Alphaproteobacteria</taxon>
        <taxon>Hyphomicrobiales</taxon>
        <taxon>Parvibaculaceae</taxon>
        <taxon>Tepidicaulis</taxon>
    </lineage>
</organism>
<accession>A0A081B9V8</accession>
<protein>
    <submittedName>
        <fullName evidence="1">Uncharacterized protein</fullName>
    </submittedName>
</protein>
<keyword evidence="2" id="KW-1185">Reference proteome</keyword>